<dbReference type="PANTHER" id="PTHR48022:SF31">
    <property type="entry name" value="HEXOSE TRANSPORTER"/>
    <property type="match status" value="1"/>
</dbReference>
<dbReference type="InterPro" id="IPR005829">
    <property type="entry name" value="Sugar_transporter_CS"/>
</dbReference>
<dbReference type="PANTHER" id="PTHR48022">
    <property type="entry name" value="PLASTIDIC GLUCOSE TRANSPORTER 4"/>
    <property type="match status" value="1"/>
</dbReference>
<dbReference type="SUPFAM" id="SSF103473">
    <property type="entry name" value="MFS general substrate transporter"/>
    <property type="match status" value="1"/>
</dbReference>
<dbReference type="FunFam" id="1.20.1250.20:FF:000134">
    <property type="entry name" value="MFS sugar transporter protein"/>
    <property type="match status" value="1"/>
</dbReference>
<dbReference type="InterPro" id="IPR050360">
    <property type="entry name" value="MFS_Sugar_Transporters"/>
</dbReference>
<feature type="transmembrane region" description="Helical" evidence="8">
    <location>
        <begin position="309"/>
        <end position="331"/>
    </location>
</feature>
<dbReference type="InterPro" id="IPR003663">
    <property type="entry name" value="Sugar/inositol_transpt"/>
</dbReference>
<dbReference type="PROSITE" id="PS50850">
    <property type="entry name" value="MFS"/>
    <property type="match status" value="1"/>
</dbReference>
<evidence type="ECO:0000256" key="4">
    <source>
        <dbReference type="ARBA" id="ARBA00022692"/>
    </source>
</evidence>
<evidence type="ECO:0000313" key="10">
    <source>
        <dbReference type="EMBL" id="KAF3163082.1"/>
    </source>
</evidence>
<evidence type="ECO:0000256" key="1">
    <source>
        <dbReference type="ARBA" id="ARBA00004141"/>
    </source>
</evidence>
<keyword evidence="6 8" id="KW-0472">Membrane</keyword>
<dbReference type="InterPro" id="IPR020846">
    <property type="entry name" value="MFS_dom"/>
</dbReference>
<comment type="similarity">
    <text evidence="2 7">Belongs to the major facilitator superfamily. Sugar transporter (TC 2.A.1.1) family.</text>
</comment>
<reference evidence="10 11" key="1">
    <citation type="submission" date="2019-06" db="EMBL/GenBank/DDBJ databases">
        <authorList>
            <person name="Palmer J.M."/>
        </authorList>
    </citation>
    <scope>NUCLEOTIDE SEQUENCE [LARGE SCALE GENOMIC DNA]</scope>
    <source>
        <strain evidence="10 11">TWF788</strain>
    </source>
</reference>
<evidence type="ECO:0000256" key="7">
    <source>
        <dbReference type="RuleBase" id="RU003346"/>
    </source>
</evidence>
<feature type="transmembrane region" description="Helical" evidence="8">
    <location>
        <begin position="473"/>
        <end position="495"/>
    </location>
</feature>
<feature type="transmembrane region" description="Helical" evidence="8">
    <location>
        <begin position="351"/>
        <end position="371"/>
    </location>
</feature>
<dbReference type="EMBL" id="JAABOE010000125">
    <property type="protein sequence ID" value="KAF3163082.1"/>
    <property type="molecule type" value="Genomic_DNA"/>
</dbReference>
<protein>
    <recommendedName>
        <fullName evidence="9">Major facilitator superfamily (MFS) profile domain-containing protein</fullName>
    </recommendedName>
</protein>
<proteinExistence type="inferred from homology"/>
<dbReference type="Gene3D" id="1.20.1250.20">
    <property type="entry name" value="MFS general substrate transporter like domains"/>
    <property type="match status" value="1"/>
</dbReference>
<gene>
    <name evidence="10" type="ORF">TWF788_001687</name>
</gene>
<feature type="transmembrane region" description="Helical" evidence="8">
    <location>
        <begin position="128"/>
        <end position="146"/>
    </location>
</feature>
<dbReference type="Pfam" id="PF00083">
    <property type="entry name" value="Sugar_tr"/>
    <property type="match status" value="1"/>
</dbReference>
<evidence type="ECO:0000259" key="9">
    <source>
        <dbReference type="PROSITE" id="PS50850"/>
    </source>
</evidence>
<evidence type="ECO:0000256" key="5">
    <source>
        <dbReference type="ARBA" id="ARBA00022989"/>
    </source>
</evidence>
<evidence type="ECO:0000256" key="8">
    <source>
        <dbReference type="SAM" id="Phobius"/>
    </source>
</evidence>
<comment type="subcellular location">
    <subcellularLocation>
        <location evidence="1">Membrane</location>
        <topology evidence="1">Multi-pass membrane protein</topology>
    </subcellularLocation>
</comment>
<dbReference type="AlphaFoldDB" id="A0A7C8PL69"/>
<evidence type="ECO:0000313" key="11">
    <source>
        <dbReference type="Proteomes" id="UP000479691"/>
    </source>
</evidence>
<feature type="transmembrane region" description="Helical" evidence="8">
    <location>
        <begin position="444"/>
        <end position="467"/>
    </location>
</feature>
<keyword evidence="5 8" id="KW-1133">Transmembrane helix</keyword>
<keyword evidence="3 7" id="KW-0813">Transport</keyword>
<feature type="transmembrane region" description="Helical" evidence="8">
    <location>
        <begin position="378"/>
        <end position="398"/>
    </location>
</feature>
<evidence type="ECO:0000256" key="2">
    <source>
        <dbReference type="ARBA" id="ARBA00010992"/>
    </source>
</evidence>
<accession>A0A7C8PL69</accession>
<feature type="transmembrane region" description="Helical" evidence="8">
    <location>
        <begin position="410"/>
        <end position="432"/>
    </location>
</feature>
<dbReference type="Proteomes" id="UP000479691">
    <property type="component" value="Unassembled WGS sequence"/>
</dbReference>
<comment type="caution">
    <text evidence="10">The sequence shown here is derived from an EMBL/GenBank/DDBJ whole genome shotgun (WGS) entry which is preliminary data.</text>
</comment>
<feature type="domain" description="Major facilitator superfamily (MFS) profile" evidence="9">
    <location>
        <begin position="60"/>
        <end position="498"/>
    </location>
</feature>
<name>A0A7C8PL69_ORBOL</name>
<dbReference type="GO" id="GO:0016020">
    <property type="term" value="C:membrane"/>
    <property type="evidence" value="ECO:0007669"/>
    <property type="project" value="UniProtKB-SubCell"/>
</dbReference>
<organism evidence="10 11">
    <name type="scientific">Orbilia oligospora</name>
    <name type="common">Nematode-trapping fungus</name>
    <name type="synonym">Arthrobotrys oligospora</name>
    <dbReference type="NCBI Taxonomy" id="2813651"/>
    <lineage>
        <taxon>Eukaryota</taxon>
        <taxon>Fungi</taxon>
        <taxon>Dikarya</taxon>
        <taxon>Ascomycota</taxon>
        <taxon>Pezizomycotina</taxon>
        <taxon>Orbiliomycetes</taxon>
        <taxon>Orbiliales</taxon>
        <taxon>Orbiliaceae</taxon>
        <taxon>Orbilia</taxon>
    </lineage>
</organism>
<sequence>MAIVELRIAELEVKIMHGKLEIEGPSWISISNPEELMTGFQRQYVSKLVPSNPVVLKTLLIAVAVVNSATLGYDASVMNGLSILPSYTGYFQLNDATTGLNNAAVWMGTILGIPLVQPIPDRYGRKNSILVATIITFVGIVLQAAAQNIAMFVVGRIIIGFGTCLSNVSAPPLLAELLPPRSRSYVLGIFFSCFYVGGLLSAIINYGSQNILSTWAWRLPSLLQFIPSIIAVALLPFIPESPRWLIANGHEEHAKEVLAVLGGGKSDDALINAAVEMRDIKSTIAKEAAAYPRSPWKELFSTPANTKRVVLLVIFGAMIETVGNFILSYYLTRILSQAGITDTHRQTQINVIIQCWSFSVAVAGSFLLDVIGRRLQTLIGMVGITVTLYMLGAFIKVYGDSTDASKNYGILAIIFLFQGFYAFSLTPMTSLYPTEICQYKLRAAGAAVFKAVNAGLGLVMSFTMSFAMSNLGWKFYFINASWDVVVTALVFFFFVETKGLQLEEIAIKFGDDFITEDYDSSNVNSTIEGGGKLNKGKLNEHEVL</sequence>
<feature type="transmembrane region" description="Helical" evidence="8">
    <location>
        <begin position="96"/>
        <end position="116"/>
    </location>
</feature>
<evidence type="ECO:0000256" key="3">
    <source>
        <dbReference type="ARBA" id="ARBA00022448"/>
    </source>
</evidence>
<feature type="transmembrane region" description="Helical" evidence="8">
    <location>
        <begin position="152"/>
        <end position="174"/>
    </location>
</feature>
<dbReference type="InterPro" id="IPR036259">
    <property type="entry name" value="MFS_trans_sf"/>
</dbReference>
<dbReference type="PROSITE" id="PS00216">
    <property type="entry name" value="SUGAR_TRANSPORT_1"/>
    <property type="match status" value="1"/>
</dbReference>
<dbReference type="GO" id="GO:0005351">
    <property type="term" value="F:carbohydrate:proton symporter activity"/>
    <property type="evidence" value="ECO:0007669"/>
    <property type="project" value="TreeGrafter"/>
</dbReference>
<dbReference type="InterPro" id="IPR005828">
    <property type="entry name" value="MFS_sugar_transport-like"/>
</dbReference>
<dbReference type="NCBIfam" id="TIGR00879">
    <property type="entry name" value="SP"/>
    <property type="match status" value="1"/>
</dbReference>
<evidence type="ECO:0000256" key="6">
    <source>
        <dbReference type="ARBA" id="ARBA00023136"/>
    </source>
</evidence>
<keyword evidence="4 8" id="KW-0812">Transmembrane</keyword>
<feature type="transmembrane region" description="Helical" evidence="8">
    <location>
        <begin position="186"/>
        <end position="207"/>
    </location>
</feature>